<dbReference type="EMBL" id="VSRR010002085">
    <property type="protein sequence ID" value="MPC29514.1"/>
    <property type="molecule type" value="Genomic_DNA"/>
</dbReference>
<reference evidence="12 13" key="1">
    <citation type="submission" date="2019-05" db="EMBL/GenBank/DDBJ databases">
        <title>Another draft genome of Portunus trituberculatus and its Hox gene families provides insights of decapod evolution.</title>
        <authorList>
            <person name="Jeong J.-H."/>
            <person name="Song I."/>
            <person name="Kim S."/>
            <person name="Choi T."/>
            <person name="Kim D."/>
            <person name="Ryu S."/>
            <person name="Kim W."/>
        </authorList>
    </citation>
    <scope>NUCLEOTIDE SEQUENCE [LARGE SCALE GENOMIC DNA]</scope>
    <source>
        <tissue evidence="12">Muscle</tissue>
    </source>
</reference>
<keyword evidence="5 8" id="KW-0819">tRNA processing</keyword>
<comment type="function">
    <text evidence="8">Catalytic subunit of tRNA (adenine-N(1)-)-methyltransferase, which catalyzes the formation of N(1)-methyladenine at position 58 (m1A58) in initiator methionyl-tRNA.</text>
</comment>
<comment type="catalytic activity">
    <reaction evidence="7">
        <text>an adenosine in mRNA + S-adenosyl-L-methionine = an N(1)-methyladenosine in mRNA + S-adenosyl-L-homocysteine + H(+)</text>
        <dbReference type="Rhea" id="RHEA:55392"/>
        <dbReference type="Rhea" id="RHEA-COMP:12414"/>
        <dbReference type="Rhea" id="RHEA-COMP:12415"/>
        <dbReference type="ChEBI" id="CHEBI:15378"/>
        <dbReference type="ChEBI" id="CHEBI:57856"/>
        <dbReference type="ChEBI" id="CHEBI:59789"/>
        <dbReference type="ChEBI" id="CHEBI:74411"/>
        <dbReference type="ChEBI" id="CHEBI:74491"/>
    </reaction>
</comment>
<dbReference type="EC" id="2.1.1.220" evidence="8"/>
<keyword evidence="3 8" id="KW-0808">Transferase</keyword>
<feature type="compositionally biased region" description="Polar residues" evidence="10">
    <location>
        <begin position="291"/>
        <end position="300"/>
    </location>
</feature>
<evidence type="ECO:0000256" key="5">
    <source>
        <dbReference type="ARBA" id="ARBA00022694"/>
    </source>
</evidence>
<evidence type="ECO:0000256" key="7">
    <source>
        <dbReference type="ARBA" id="ARBA00048481"/>
    </source>
</evidence>
<dbReference type="GO" id="GO:0030488">
    <property type="term" value="P:tRNA methylation"/>
    <property type="evidence" value="ECO:0007669"/>
    <property type="project" value="InterPro"/>
</dbReference>
<dbReference type="SUPFAM" id="SSF53335">
    <property type="entry name" value="S-adenosyl-L-methionine-dependent methyltransferases"/>
    <property type="match status" value="1"/>
</dbReference>
<dbReference type="Pfam" id="PF08704">
    <property type="entry name" value="GCD14"/>
    <property type="match status" value="1"/>
</dbReference>
<dbReference type="InterPro" id="IPR049470">
    <property type="entry name" value="TRM61_C"/>
</dbReference>
<dbReference type="Proteomes" id="UP000324222">
    <property type="component" value="Unassembled WGS sequence"/>
</dbReference>
<evidence type="ECO:0000256" key="1">
    <source>
        <dbReference type="ARBA" id="ARBA00004123"/>
    </source>
</evidence>
<evidence type="ECO:0000313" key="12">
    <source>
        <dbReference type="EMBL" id="MPC29514.1"/>
    </source>
</evidence>
<keyword evidence="6 8" id="KW-0539">Nucleus</keyword>
<evidence type="ECO:0000256" key="2">
    <source>
        <dbReference type="ARBA" id="ARBA00022603"/>
    </source>
</evidence>
<evidence type="ECO:0000256" key="10">
    <source>
        <dbReference type="SAM" id="MobiDB-lite"/>
    </source>
</evidence>
<evidence type="ECO:0000256" key="9">
    <source>
        <dbReference type="PIRSR" id="PIRSR017269-1"/>
    </source>
</evidence>
<evidence type="ECO:0000259" key="11">
    <source>
        <dbReference type="Pfam" id="PF08704"/>
    </source>
</evidence>
<sequence>MELRGSPQLAGFRENSLNTAHLKACAEIAAMSFSRFKEVIEEGDTVILYIGVSQIYALEVKPKVINKNGQGVDNVFQTKYGSVRVMDLVGKKYGSRVNLSKGWGQVLYPTPELWTITLPHRTQILYTPDISMVLTQLEIGPGSVVCEAGTGSGSLSHAILRAIGPTGKLHTFDFHKERVKVASEEFLRHGFGERVIVLHRDVCDEGFGVERVADAVFLDLPKPWEALPHAVSAIKTSGGRICSFSPCIEQVARTCEVLQSLGLQELLTLECLAREFQVKSISLPRVINGQKAPTHQNTHVNQEEKQPDQKKKKVEECVEGAESDTNTKSDEHEQSTAGNKGQQGNGDFRFTTGITQLKMPGHTGFLTFASVPPGLPGNKLSCVA</sequence>
<keyword evidence="4 8" id="KW-0949">S-adenosyl-L-methionine</keyword>
<accession>A0A5B7E9P7</accession>
<keyword evidence="13" id="KW-1185">Reference proteome</keyword>
<comment type="caution">
    <text evidence="12">The sequence shown here is derived from an EMBL/GenBank/DDBJ whole genome shotgun (WGS) entry which is preliminary data.</text>
</comment>
<evidence type="ECO:0000256" key="3">
    <source>
        <dbReference type="ARBA" id="ARBA00022679"/>
    </source>
</evidence>
<feature type="compositionally biased region" description="Basic and acidic residues" evidence="10">
    <location>
        <begin position="325"/>
        <end position="334"/>
    </location>
</feature>
<organism evidence="12 13">
    <name type="scientific">Portunus trituberculatus</name>
    <name type="common">Swimming crab</name>
    <name type="synonym">Neptunus trituberculatus</name>
    <dbReference type="NCBI Taxonomy" id="210409"/>
    <lineage>
        <taxon>Eukaryota</taxon>
        <taxon>Metazoa</taxon>
        <taxon>Ecdysozoa</taxon>
        <taxon>Arthropoda</taxon>
        <taxon>Crustacea</taxon>
        <taxon>Multicrustacea</taxon>
        <taxon>Malacostraca</taxon>
        <taxon>Eumalacostraca</taxon>
        <taxon>Eucarida</taxon>
        <taxon>Decapoda</taxon>
        <taxon>Pleocyemata</taxon>
        <taxon>Brachyura</taxon>
        <taxon>Eubrachyura</taxon>
        <taxon>Portunoidea</taxon>
        <taxon>Portunidae</taxon>
        <taxon>Portuninae</taxon>
        <taxon>Portunus</taxon>
    </lineage>
</organism>
<dbReference type="PANTHER" id="PTHR12133:SF2">
    <property type="entry name" value="TRNA (ADENINE(58)-N(1))-METHYLTRANSFERASE CATALYTIC SUBUNIT TRMT61A"/>
    <property type="match status" value="1"/>
</dbReference>
<feature type="domain" description="tRNA (adenine(58)-N(1))-methyltransferase catalytic subunit TRM61 C-terminal" evidence="11">
    <location>
        <begin position="102"/>
        <end position="370"/>
    </location>
</feature>
<dbReference type="Gene3D" id="3.40.50.150">
    <property type="entry name" value="Vaccinia Virus protein VP39"/>
    <property type="match status" value="1"/>
</dbReference>
<dbReference type="PROSITE" id="PS51620">
    <property type="entry name" value="SAM_TRM61"/>
    <property type="match status" value="1"/>
</dbReference>
<feature type="binding site" evidence="9">
    <location>
        <position position="173"/>
    </location>
    <ligand>
        <name>S-adenosyl-L-methionine</name>
        <dbReference type="ChEBI" id="CHEBI:59789"/>
    </ligand>
</feature>
<dbReference type="InterPro" id="IPR029063">
    <property type="entry name" value="SAM-dependent_MTases_sf"/>
</dbReference>
<feature type="binding site" evidence="9">
    <location>
        <position position="201"/>
    </location>
    <ligand>
        <name>S-adenosyl-L-methionine</name>
        <dbReference type="ChEBI" id="CHEBI:59789"/>
    </ligand>
</feature>
<dbReference type="Gene3D" id="3.10.330.20">
    <property type="match status" value="1"/>
</dbReference>
<dbReference type="PANTHER" id="PTHR12133">
    <property type="entry name" value="TRNA (ADENINE(58)-N(1))-METHYLTRANSFERASE"/>
    <property type="match status" value="1"/>
</dbReference>
<comment type="similarity">
    <text evidence="8">Belongs to the class I-like SAM-binding methyltransferase superfamily. TRM61 family.</text>
</comment>
<protein>
    <recommendedName>
        <fullName evidence="8">tRNA (adenine(58)-N(1))-methyltransferase catalytic subunit TRMT61A</fullName>
        <ecNumber evidence="8">2.1.1.220</ecNumber>
    </recommendedName>
</protein>
<dbReference type="GO" id="GO:0160107">
    <property type="term" value="F:tRNA (adenine(58)-N1)-methyltransferase activity"/>
    <property type="evidence" value="ECO:0007669"/>
    <property type="project" value="UniProtKB-EC"/>
</dbReference>
<dbReference type="AlphaFoldDB" id="A0A5B7E9P7"/>
<dbReference type="PIRSF" id="PIRSF017269">
    <property type="entry name" value="GCD14"/>
    <property type="match status" value="1"/>
</dbReference>
<evidence type="ECO:0000256" key="8">
    <source>
        <dbReference type="PIRNR" id="PIRNR017269"/>
    </source>
</evidence>
<dbReference type="OrthoDB" id="1925287at2759"/>
<feature type="binding site" evidence="9">
    <location>
        <begin position="152"/>
        <end position="155"/>
    </location>
    <ligand>
        <name>S-adenosyl-L-methionine</name>
        <dbReference type="ChEBI" id="CHEBI:59789"/>
    </ligand>
</feature>
<feature type="region of interest" description="Disordered" evidence="10">
    <location>
        <begin position="289"/>
        <end position="349"/>
    </location>
</feature>
<comment type="catalytic activity">
    <reaction evidence="8">
        <text>adenosine(58) in tRNA + S-adenosyl-L-methionine = N(1)-methyladenosine(58) in tRNA + S-adenosyl-L-homocysteine + H(+)</text>
        <dbReference type="Rhea" id="RHEA:43152"/>
        <dbReference type="Rhea" id="RHEA-COMP:10365"/>
        <dbReference type="Rhea" id="RHEA-COMP:10366"/>
        <dbReference type="ChEBI" id="CHEBI:15378"/>
        <dbReference type="ChEBI" id="CHEBI:57856"/>
        <dbReference type="ChEBI" id="CHEBI:59789"/>
        <dbReference type="ChEBI" id="CHEBI:74411"/>
        <dbReference type="ChEBI" id="CHEBI:74491"/>
        <dbReference type="EC" id="2.1.1.220"/>
    </reaction>
</comment>
<feature type="binding site" evidence="9">
    <location>
        <position position="219"/>
    </location>
    <ligand>
        <name>S-adenosyl-L-methionine</name>
        <dbReference type="ChEBI" id="CHEBI:59789"/>
    </ligand>
</feature>
<evidence type="ECO:0000256" key="6">
    <source>
        <dbReference type="ARBA" id="ARBA00023242"/>
    </source>
</evidence>
<gene>
    <name evidence="12" type="primary">Trmt61a</name>
    <name evidence="12" type="ORF">E2C01_022753</name>
</gene>
<evidence type="ECO:0000313" key="13">
    <source>
        <dbReference type="Proteomes" id="UP000324222"/>
    </source>
</evidence>
<dbReference type="GO" id="GO:0031515">
    <property type="term" value="C:tRNA (m1A) methyltransferase complex"/>
    <property type="evidence" value="ECO:0007669"/>
    <property type="project" value="UniProtKB-UniRule"/>
</dbReference>
<dbReference type="CDD" id="cd02440">
    <property type="entry name" value="AdoMet_MTases"/>
    <property type="match status" value="1"/>
</dbReference>
<dbReference type="GO" id="GO:0005634">
    <property type="term" value="C:nucleus"/>
    <property type="evidence" value="ECO:0007669"/>
    <property type="project" value="UniProtKB-SubCell"/>
</dbReference>
<feature type="compositionally biased region" description="Basic and acidic residues" evidence="10">
    <location>
        <begin position="301"/>
        <end position="316"/>
    </location>
</feature>
<name>A0A5B7E9P7_PORTR</name>
<dbReference type="InterPro" id="IPR014816">
    <property type="entry name" value="tRNA_MeTrfase_Gcd14"/>
</dbReference>
<keyword evidence="2 8" id="KW-0489">Methyltransferase</keyword>
<proteinExistence type="inferred from homology"/>
<dbReference type="FunFam" id="3.10.330.20:FF:000002">
    <property type="entry name" value="tRNA (adenine(58)-N(1))-methyltransferase catalytic subunit TRMT61A"/>
    <property type="match status" value="1"/>
</dbReference>
<evidence type="ECO:0000256" key="4">
    <source>
        <dbReference type="ARBA" id="ARBA00022691"/>
    </source>
</evidence>
<comment type="subcellular location">
    <subcellularLocation>
        <location evidence="1 8">Nucleus</location>
    </subcellularLocation>
</comment>